<reference evidence="2 3" key="1">
    <citation type="journal article" date="2008" name="Nature">
        <title>The genome of the choanoflagellate Monosiga brevicollis and the origin of metazoans.</title>
        <authorList>
            <consortium name="JGI Sequencing"/>
            <person name="King N."/>
            <person name="Westbrook M.J."/>
            <person name="Young S.L."/>
            <person name="Kuo A."/>
            <person name="Abedin M."/>
            <person name="Chapman J."/>
            <person name="Fairclough S."/>
            <person name="Hellsten U."/>
            <person name="Isogai Y."/>
            <person name="Letunic I."/>
            <person name="Marr M."/>
            <person name="Pincus D."/>
            <person name="Putnam N."/>
            <person name="Rokas A."/>
            <person name="Wright K.J."/>
            <person name="Zuzow R."/>
            <person name="Dirks W."/>
            <person name="Good M."/>
            <person name="Goodstein D."/>
            <person name="Lemons D."/>
            <person name="Li W."/>
            <person name="Lyons J.B."/>
            <person name="Morris A."/>
            <person name="Nichols S."/>
            <person name="Richter D.J."/>
            <person name="Salamov A."/>
            <person name="Bork P."/>
            <person name="Lim W.A."/>
            <person name="Manning G."/>
            <person name="Miller W.T."/>
            <person name="McGinnis W."/>
            <person name="Shapiro H."/>
            <person name="Tjian R."/>
            <person name="Grigoriev I.V."/>
            <person name="Rokhsar D."/>
        </authorList>
    </citation>
    <scope>NUCLEOTIDE SEQUENCE [LARGE SCALE GENOMIC DNA]</scope>
    <source>
        <strain evidence="3">MX1 / ATCC 50154</strain>
    </source>
</reference>
<feature type="region of interest" description="Disordered" evidence="1">
    <location>
        <begin position="1"/>
        <end position="50"/>
    </location>
</feature>
<evidence type="ECO:0000256" key="1">
    <source>
        <dbReference type="SAM" id="MobiDB-lite"/>
    </source>
</evidence>
<dbReference type="GeneID" id="5896134"/>
<proteinExistence type="predicted"/>
<dbReference type="EMBL" id="CH991590">
    <property type="protein sequence ID" value="EDQ84298.1"/>
    <property type="molecule type" value="Genomic_DNA"/>
</dbReference>
<sequence>MGISSNHISSSSSGSSSSSSQVKRQGYRMCVRSSATDKKGSTPQLPSAIQRVQGLRCDDRPHKPGAEMNREAQFGLCDLRVKRAQRAADFVAVAREEAEMMRIQERYYSRITPQTSNASWVAVNSAILRFAI</sequence>
<dbReference type="AlphaFoldDB" id="A9VDS4"/>
<dbReference type="Proteomes" id="UP000001357">
    <property type="component" value="Unassembled WGS sequence"/>
</dbReference>
<evidence type="ECO:0000313" key="2">
    <source>
        <dbReference type="EMBL" id="EDQ84298.1"/>
    </source>
</evidence>
<dbReference type="InParanoid" id="A9VDS4"/>
<accession>A9VDS4</accession>
<gene>
    <name evidence="2" type="ORF">MONBRDRAFT_12935</name>
</gene>
<evidence type="ECO:0000313" key="3">
    <source>
        <dbReference type="Proteomes" id="UP000001357"/>
    </source>
</evidence>
<dbReference type="RefSeq" id="XP_001750868.1">
    <property type="nucleotide sequence ID" value="XM_001750816.1"/>
</dbReference>
<protein>
    <submittedName>
        <fullName evidence="2">Uncharacterized protein</fullName>
    </submittedName>
</protein>
<dbReference type="KEGG" id="mbr:MONBRDRAFT_12935"/>
<organism evidence="2 3">
    <name type="scientific">Monosiga brevicollis</name>
    <name type="common">Choanoflagellate</name>
    <dbReference type="NCBI Taxonomy" id="81824"/>
    <lineage>
        <taxon>Eukaryota</taxon>
        <taxon>Choanoflagellata</taxon>
        <taxon>Craspedida</taxon>
        <taxon>Salpingoecidae</taxon>
        <taxon>Monosiga</taxon>
    </lineage>
</organism>
<feature type="compositionally biased region" description="Low complexity" evidence="1">
    <location>
        <begin position="1"/>
        <end position="20"/>
    </location>
</feature>
<name>A9VDS4_MONBE</name>
<keyword evidence="3" id="KW-1185">Reference proteome</keyword>